<dbReference type="AlphaFoldDB" id="A0A7R8WYR8"/>
<dbReference type="Gene3D" id="3.90.180.10">
    <property type="entry name" value="Medium-chain alcohol dehydrogenases, catalytic domain"/>
    <property type="match status" value="1"/>
</dbReference>
<dbReference type="PANTHER" id="PTHR43205:SF7">
    <property type="entry name" value="PROSTAGLANDIN REDUCTASE 1"/>
    <property type="match status" value="1"/>
</dbReference>
<evidence type="ECO:0000313" key="1">
    <source>
        <dbReference type="EMBL" id="CAD7239317.1"/>
    </source>
</evidence>
<sequence>MTGQGTGVVLASNANGIAEGDIVTGITGWASHAVLNAAELRKLDTAFPESLALGVLGMPGFTAWVGLKEYGAMKAGETLAVAAATGPVGSM</sequence>
<gene>
    <name evidence="1" type="ORF">CTOB1V02_LOCUS17132</name>
</gene>
<proteinExistence type="predicted"/>
<name>A0A7R8WYR8_9CRUS</name>
<dbReference type="Gene3D" id="3.40.50.720">
    <property type="entry name" value="NAD(P)-binding Rossmann-like Domain"/>
    <property type="match status" value="1"/>
</dbReference>
<reference evidence="1" key="1">
    <citation type="submission" date="2020-11" db="EMBL/GenBank/DDBJ databases">
        <authorList>
            <person name="Tran Van P."/>
        </authorList>
    </citation>
    <scope>NUCLEOTIDE SEQUENCE</scope>
</reference>
<dbReference type="OrthoDB" id="809632at2759"/>
<protein>
    <submittedName>
        <fullName evidence="1">Uncharacterized protein</fullName>
    </submittedName>
</protein>
<dbReference type="InterPro" id="IPR011032">
    <property type="entry name" value="GroES-like_sf"/>
</dbReference>
<dbReference type="InterPro" id="IPR045010">
    <property type="entry name" value="MDR_fam"/>
</dbReference>
<dbReference type="SUPFAM" id="SSF50129">
    <property type="entry name" value="GroES-like"/>
    <property type="match status" value="1"/>
</dbReference>
<dbReference type="GO" id="GO:0016628">
    <property type="term" value="F:oxidoreductase activity, acting on the CH-CH group of donors, NAD or NADP as acceptor"/>
    <property type="evidence" value="ECO:0007669"/>
    <property type="project" value="InterPro"/>
</dbReference>
<organism evidence="1">
    <name type="scientific">Cyprideis torosa</name>
    <dbReference type="NCBI Taxonomy" id="163714"/>
    <lineage>
        <taxon>Eukaryota</taxon>
        <taxon>Metazoa</taxon>
        <taxon>Ecdysozoa</taxon>
        <taxon>Arthropoda</taxon>
        <taxon>Crustacea</taxon>
        <taxon>Oligostraca</taxon>
        <taxon>Ostracoda</taxon>
        <taxon>Podocopa</taxon>
        <taxon>Podocopida</taxon>
        <taxon>Cytherocopina</taxon>
        <taxon>Cytheroidea</taxon>
        <taxon>Cytherideidae</taxon>
        <taxon>Cyprideis</taxon>
    </lineage>
</organism>
<accession>A0A7R8WYR8</accession>
<dbReference type="PANTHER" id="PTHR43205">
    <property type="entry name" value="PROSTAGLANDIN REDUCTASE"/>
    <property type="match status" value="1"/>
</dbReference>
<dbReference type="EMBL" id="OB722292">
    <property type="protein sequence ID" value="CAD7239317.1"/>
    <property type="molecule type" value="Genomic_DNA"/>
</dbReference>
<feature type="non-terminal residue" evidence="1">
    <location>
        <position position="91"/>
    </location>
</feature>